<dbReference type="EMBL" id="CP058952">
    <property type="protein sequence ID" value="QLI80762.1"/>
    <property type="molecule type" value="Genomic_DNA"/>
</dbReference>
<dbReference type="AlphaFoldDB" id="A0A7D5Z5D6"/>
<dbReference type="NCBIfam" id="TIGR02532">
    <property type="entry name" value="IV_pilin_GFxxxE"/>
    <property type="match status" value="1"/>
</dbReference>
<dbReference type="Pfam" id="PF16074">
    <property type="entry name" value="PilW"/>
    <property type="match status" value="1"/>
</dbReference>
<dbReference type="KEGG" id="cfon:HZU75_04035"/>
<protein>
    <submittedName>
        <fullName evidence="2">PilW family protein</fullName>
    </submittedName>
</protein>
<dbReference type="GO" id="GO:0043683">
    <property type="term" value="P:type IV pilus assembly"/>
    <property type="evidence" value="ECO:0007669"/>
    <property type="project" value="InterPro"/>
</dbReference>
<keyword evidence="3" id="KW-1185">Reference proteome</keyword>
<dbReference type="PROSITE" id="PS00409">
    <property type="entry name" value="PROKAR_NTER_METHYL"/>
    <property type="match status" value="1"/>
</dbReference>
<dbReference type="InterPro" id="IPR032092">
    <property type="entry name" value="PilW"/>
</dbReference>
<dbReference type="RefSeq" id="WP_180307896.1">
    <property type="nucleotide sequence ID" value="NZ_CP058952.1"/>
</dbReference>
<dbReference type="InterPro" id="IPR012902">
    <property type="entry name" value="N_methyl_site"/>
</dbReference>
<sequence>MDTFSRQTGFTLVELMVGLTLALLLTLGIANIYVQTRQTFRSQTALSRMTEDGKYAMASLQRMMFQAGFQNTSSMKSNMSTAFPAGYGMAAGTVIKGNDTSVDIRFLGDPDGNIITCAQDSTGNSDYPLLTTNQQYAYRLSVENSQLKCGRLDNTGSTVSNQQVLADNIVDFNLVYGVDSDNDRLTDTYTDAPTNWANVYSVRACMVVRSRDDKISVSSTGKSYLNCSFPDHAQQSVSNSDGHLYRTFSTTLYLRNKPN</sequence>
<name>A0A7D5Z5D6_9NEIS</name>
<gene>
    <name evidence="2" type="ORF">HZU75_04035</name>
</gene>
<feature type="transmembrane region" description="Helical" evidence="1">
    <location>
        <begin position="12"/>
        <end position="34"/>
    </location>
</feature>
<keyword evidence="1" id="KW-0472">Membrane</keyword>
<evidence type="ECO:0000313" key="2">
    <source>
        <dbReference type="EMBL" id="QLI80762.1"/>
    </source>
</evidence>
<proteinExistence type="predicted"/>
<evidence type="ECO:0000313" key="3">
    <source>
        <dbReference type="Proteomes" id="UP000510822"/>
    </source>
</evidence>
<keyword evidence="1" id="KW-1133">Transmembrane helix</keyword>
<reference evidence="2 3" key="1">
    <citation type="journal article" date="2016" name="Int. J. Syst. Evol. Microbiol.">
        <title>Chitinibacter fontanus sp. nov., isolated from a spring.</title>
        <authorList>
            <person name="Sheu S.Y."/>
            <person name="Li Y.S."/>
            <person name="Young C.C."/>
            <person name="Chen W.M."/>
        </authorList>
    </citation>
    <scope>NUCLEOTIDE SEQUENCE [LARGE SCALE GENOMIC DNA]</scope>
    <source>
        <strain evidence="2 3">STM-7</strain>
    </source>
</reference>
<dbReference type="Pfam" id="PF07963">
    <property type="entry name" value="N_methyl"/>
    <property type="match status" value="1"/>
</dbReference>
<dbReference type="Proteomes" id="UP000510822">
    <property type="component" value="Chromosome"/>
</dbReference>
<accession>A0A7D5Z5D6</accession>
<evidence type="ECO:0000256" key="1">
    <source>
        <dbReference type="SAM" id="Phobius"/>
    </source>
</evidence>
<keyword evidence="1" id="KW-0812">Transmembrane</keyword>
<organism evidence="2 3">
    <name type="scientific">Chitinibacter fontanus</name>
    <dbReference type="NCBI Taxonomy" id="1737446"/>
    <lineage>
        <taxon>Bacteria</taxon>
        <taxon>Pseudomonadati</taxon>
        <taxon>Pseudomonadota</taxon>
        <taxon>Betaproteobacteria</taxon>
        <taxon>Neisseriales</taxon>
        <taxon>Chitinibacteraceae</taxon>
        <taxon>Chitinibacter</taxon>
    </lineage>
</organism>